<accession>A0A2N0YWP7</accession>
<feature type="region of interest" description="Disordered" evidence="1">
    <location>
        <begin position="236"/>
        <end position="257"/>
    </location>
</feature>
<dbReference type="AlphaFoldDB" id="A0A2N0YWP7"/>
<name>A0A2N0YWP7_9BACI</name>
<dbReference type="Proteomes" id="UP000233375">
    <property type="component" value="Unassembled WGS sequence"/>
</dbReference>
<sequence>MIVQTFIISFVCSVLLTIVACVVPTRLKNSGKLLIIAIAFLLTNILFLLESLELGMIKSSAIIVLLFLLITFLLNRKFASSFYHSRTEDNEYISQFSAKDMQKEQNEIFENKKYRSNYFRNLQKDNLIALNKEGHTKKDVLKEESIDLQTSSISPVNELLLEKNEIVTESVKQEKWNGINIQEENVEEDFLNLDIHSKHKGEKEWASEIEFAFNDKKIIQRENSIETLLEESFDYDRKEEDSEKGRMSDAGNSLISTMEEKEIEKKINDAKIWLGEEPAHNLELFLADMEDLNRKIEKEK</sequence>
<evidence type="ECO:0000256" key="1">
    <source>
        <dbReference type="SAM" id="MobiDB-lite"/>
    </source>
</evidence>
<reference evidence="3 4" key="1">
    <citation type="journal article" date="2003" name="Int. J. Syst. Evol. Microbiol.">
        <title>Bacillus nealsonii sp. nov., isolated from a spacecraft-assembly facility, whose spores are gamma-radiation resistant.</title>
        <authorList>
            <person name="Venkateswaran K."/>
            <person name="Kempf M."/>
            <person name="Chen F."/>
            <person name="Satomi M."/>
            <person name="Nicholson W."/>
            <person name="Kern R."/>
        </authorList>
    </citation>
    <scope>NUCLEOTIDE SEQUENCE [LARGE SCALE GENOMIC DNA]</scope>
    <source>
        <strain evidence="3 4">FO-92</strain>
    </source>
</reference>
<gene>
    <name evidence="3" type="ORF">CWS01_21165</name>
</gene>
<feature type="compositionally biased region" description="Basic and acidic residues" evidence="1">
    <location>
        <begin position="236"/>
        <end position="247"/>
    </location>
</feature>
<comment type="caution">
    <text evidence="3">The sequence shown here is derived from an EMBL/GenBank/DDBJ whole genome shotgun (WGS) entry which is preliminary data.</text>
</comment>
<organism evidence="3 4">
    <name type="scientific">Niallia nealsonii</name>
    <dbReference type="NCBI Taxonomy" id="115979"/>
    <lineage>
        <taxon>Bacteria</taxon>
        <taxon>Bacillati</taxon>
        <taxon>Bacillota</taxon>
        <taxon>Bacilli</taxon>
        <taxon>Bacillales</taxon>
        <taxon>Bacillaceae</taxon>
        <taxon>Niallia</taxon>
    </lineage>
</organism>
<feature type="transmembrane region" description="Helical" evidence="2">
    <location>
        <begin position="6"/>
        <end position="24"/>
    </location>
</feature>
<protein>
    <submittedName>
        <fullName evidence="3">Uncharacterized protein</fullName>
    </submittedName>
</protein>
<proteinExistence type="predicted"/>
<dbReference type="EMBL" id="PISE01000066">
    <property type="protein sequence ID" value="PKG21682.1"/>
    <property type="molecule type" value="Genomic_DNA"/>
</dbReference>
<keyword evidence="2" id="KW-0812">Transmembrane</keyword>
<evidence type="ECO:0000256" key="2">
    <source>
        <dbReference type="SAM" id="Phobius"/>
    </source>
</evidence>
<evidence type="ECO:0000313" key="3">
    <source>
        <dbReference type="EMBL" id="PKG21682.1"/>
    </source>
</evidence>
<keyword evidence="2" id="KW-1133">Transmembrane helix</keyword>
<feature type="transmembrane region" description="Helical" evidence="2">
    <location>
        <begin position="55"/>
        <end position="74"/>
    </location>
</feature>
<evidence type="ECO:0000313" key="4">
    <source>
        <dbReference type="Proteomes" id="UP000233375"/>
    </source>
</evidence>
<keyword evidence="2" id="KW-0472">Membrane</keyword>
<feature type="transmembrane region" description="Helical" evidence="2">
    <location>
        <begin position="31"/>
        <end position="49"/>
    </location>
</feature>
<keyword evidence="4" id="KW-1185">Reference proteome</keyword>